<dbReference type="SUPFAM" id="SSF52540">
    <property type="entry name" value="P-loop containing nucleoside triphosphate hydrolases"/>
    <property type="match status" value="1"/>
</dbReference>
<dbReference type="EC" id="5.6.2.4" evidence="5"/>
<dbReference type="AlphaFoldDB" id="X1E2C8"/>
<evidence type="ECO:0000256" key="2">
    <source>
        <dbReference type="ARBA" id="ARBA00023125"/>
    </source>
</evidence>
<dbReference type="GO" id="GO:0009378">
    <property type="term" value="F:four-way junction helicase activity"/>
    <property type="evidence" value="ECO:0007669"/>
    <property type="project" value="TreeGrafter"/>
</dbReference>
<evidence type="ECO:0000256" key="1">
    <source>
        <dbReference type="ARBA" id="ARBA00005446"/>
    </source>
</evidence>
<dbReference type="Gene3D" id="3.40.50.300">
    <property type="entry name" value="P-loop containing nucleotide triphosphate hydrolases"/>
    <property type="match status" value="1"/>
</dbReference>
<dbReference type="InterPro" id="IPR027417">
    <property type="entry name" value="P-loop_NTPase"/>
</dbReference>
<comment type="caution">
    <text evidence="8">The sequence shown here is derived from an EMBL/GenBank/DDBJ whole genome shotgun (WGS) entry which is preliminary data.</text>
</comment>
<dbReference type="PROSITE" id="PS51192">
    <property type="entry name" value="HELICASE_ATP_BIND_1"/>
    <property type="match status" value="1"/>
</dbReference>
<keyword evidence="6" id="KW-0812">Transmembrane</keyword>
<keyword evidence="2" id="KW-0238">DNA-binding</keyword>
<evidence type="ECO:0000259" key="7">
    <source>
        <dbReference type="PROSITE" id="PS51192"/>
    </source>
</evidence>
<dbReference type="CDD" id="cd17920">
    <property type="entry name" value="DEXHc_RecQ"/>
    <property type="match status" value="1"/>
</dbReference>
<name>X1E2C8_9ZZZZ</name>
<dbReference type="GO" id="GO:0005737">
    <property type="term" value="C:cytoplasm"/>
    <property type="evidence" value="ECO:0007669"/>
    <property type="project" value="TreeGrafter"/>
</dbReference>
<feature type="transmembrane region" description="Helical" evidence="6">
    <location>
        <begin position="33"/>
        <end position="53"/>
    </location>
</feature>
<keyword evidence="6" id="KW-0472">Membrane</keyword>
<dbReference type="GO" id="GO:0005524">
    <property type="term" value="F:ATP binding"/>
    <property type="evidence" value="ECO:0007669"/>
    <property type="project" value="InterPro"/>
</dbReference>
<keyword evidence="3" id="KW-0413">Isomerase</keyword>
<sequence>MFKPSQEQITRAVLSDRDVFAAMPTGGGKSLCYQLPALLIPGMAVVISPLIALMKDQVDAARVLGIMAEYLNSSLSRDEFMRVSAKLEEGQVKLLYISPERFTLEGFVQKLKGLSIGYFAIDEAHCISEWGHDFRKI</sequence>
<keyword evidence="6" id="KW-1133">Transmembrane helix</keyword>
<feature type="domain" description="Helicase ATP-binding" evidence="7">
    <location>
        <begin position="10"/>
        <end position="137"/>
    </location>
</feature>
<dbReference type="GO" id="GO:0003677">
    <property type="term" value="F:DNA binding"/>
    <property type="evidence" value="ECO:0007669"/>
    <property type="project" value="UniProtKB-KW"/>
</dbReference>
<evidence type="ECO:0000256" key="5">
    <source>
        <dbReference type="ARBA" id="ARBA00034808"/>
    </source>
</evidence>
<dbReference type="Pfam" id="PF00270">
    <property type="entry name" value="DEAD"/>
    <property type="match status" value="1"/>
</dbReference>
<dbReference type="InterPro" id="IPR014001">
    <property type="entry name" value="Helicase_ATP-bd"/>
</dbReference>
<gene>
    <name evidence="8" type="ORF">S01H4_47888</name>
</gene>
<comment type="catalytic activity">
    <reaction evidence="4">
        <text>Couples ATP hydrolysis with the unwinding of duplex DNA by translocating in the 3'-5' direction.</text>
        <dbReference type="EC" id="5.6.2.4"/>
    </reaction>
</comment>
<organism evidence="8">
    <name type="scientific">marine sediment metagenome</name>
    <dbReference type="NCBI Taxonomy" id="412755"/>
    <lineage>
        <taxon>unclassified sequences</taxon>
        <taxon>metagenomes</taxon>
        <taxon>ecological metagenomes</taxon>
    </lineage>
</organism>
<dbReference type="SMART" id="SM00487">
    <property type="entry name" value="DEXDc"/>
    <property type="match status" value="1"/>
</dbReference>
<dbReference type="InterPro" id="IPR011545">
    <property type="entry name" value="DEAD/DEAH_box_helicase_dom"/>
</dbReference>
<evidence type="ECO:0000256" key="3">
    <source>
        <dbReference type="ARBA" id="ARBA00023235"/>
    </source>
</evidence>
<dbReference type="PANTHER" id="PTHR13710">
    <property type="entry name" value="DNA HELICASE RECQ FAMILY MEMBER"/>
    <property type="match status" value="1"/>
</dbReference>
<dbReference type="GO" id="GO:0005694">
    <property type="term" value="C:chromosome"/>
    <property type="evidence" value="ECO:0007669"/>
    <property type="project" value="TreeGrafter"/>
</dbReference>
<protein>
    <recommendedName>
        <fullName evidence="5">DNA 3'-5' helicase</fullName>
        <ecNumber evidence="5">5.6.2.4</ecNumber>
    </recommendedName>
</protein>
<dbReference type="GO" id="GO:0006281">
    <property type="term" value="P:DNA repair"/>
    <property type="evidence" value="ECO:0007669"/>
    <property type="project" value="TreeGrafter"/>
</dbReference>
<reference evidence="8" key="1">
    <citation type="journal article" date="2014" name="Front. Microbiol.">
        <title>High frequency of phylogenetically diverse reductive dehalogenase-homologous genes in deep subseafloor sedimentary metagenomes.</title>
        <authorList>
            <person name="Kawai M."/>
            <person name="Futagami T."/>
            <person name="Toyoda A."/>
            <person name="Takaki Y."/>
            <person name="Nishi S."/>
            <person name="Hori S."/>
            <person name="Arai W."/>
            <person name="Tsubouchi T."/>
            <person name="Morono Y."/>
            <person name="Uchiyama I."/>
            <person name="Ito T."/>
            <person name="Fujiyama A."/>
            <person name="Inagaki F."/>
            <person name="Takami H."/>
        </authorList>
    </citation>
    <scope>NUCLEOTIDE SEQUENCE</scope>
    <source>
        <strain evidence="8">Expedition CK06-06</strain>
    </source>
</reference>
<comment type="similarity">
    <text evidence="1">Belongs to the helicase family. RecQ subfamily.</text>
</comment>
<dbReference type="GO" id="GO:0006310">
    <property type="term" value="P:DNA recombination"/>
    <property type="evidence" value="ECO:0007669"/>
    <property type="project" value="TreeGrafter"/>
</dbReference>
<proteinExistence type="inferred from homology"/>
<dbReference type="EMBL" id="BART01026936">
    <property type="protein sequence ID" value="GAH02818.1"/>
    <property type="molecule type" value="Genomic_DNA"/>
</dbReference>
<dbReference type="GO" id="GO:0043138">
    <property type="term" value="F:3'-5' DNA helicase activity"/>
    <property type="evidence" value="ECO:0007669"/>
    <property type="project" value="UniProtKB-EC"/>
</dbReference>
<evidence type="ECO:0000256" key="4">
    <source>
        <dbReference type="ARBA" id="ARBA00034617"/>
    </source>
</evidence>
<evidence type="ECO:0000256" key="6">
    <source>
        <dbReference type="SAM" id="Phobius"/>
    </source>
</evidence>
<dbReference type="PANTHER" id="PTHR13710:SF105">
    <property type="entry name" value="ATP-DEPENDENT DNA HELICASE Q1"/>
    <property type="match status" value="1"/>
</dbReference>
<accession>X1E2C8</accession>
<evidence type="ECO:0000313" key="8">
    <source>
        <dbReference type="EMBL" id="GAH02818.1"/>
    </source>
</evidence>